<evidence type="ECO:0000256" key="1">
    <source>
        <dbReference type="ARBA" id="ARBA00001798"/>
    </source>
</evidence>
<evidence type="ECO:0000256" key="6">
    <source>
        <dbReference type="ARBA" id="ARBA00022771"/>
    </source>
</evidence>
<gene>
    <name evidence="10" type="ORF">C8A03DRAFT_47915</name>
</gene>
<dbReference type="Gene3D" id="1.20.120.1750">
    <property type="match status" value="1"/>
</dbReference>
<feature type="domain" description="RING-type" evidence="9">
    <location>
        <begin position="132"/>
        <end position="325"/>
    </location>
</feature>
<protein>
    <recommendedName>
        <fullName evidence="2">RBR-type E3 ubiquitin transferase</fullName>
        <ecNumber evidence="2">2.3.2.31</ecNumber>
    </recommendedName>
</protein>
<dbReference type="InterPro" id="IPR002867">
    <property type="entry name" value="IBR_dom"/>
</dbReference>
<dbReference type="GO" id="GO:0008270">
    <property type="term" value="F:zinc ion binding"/>
    <property type="evidence" value="ECO:0007669"/>
    <property type="project" value="UniProtKB-KW"/>
</dbReference>
<dbReference type="InterPro" id="IPR044066">
    <property type="entry name" value="TRIAD_supradom"/>
</dbReference>
<dbReference type="EC" id="2.3.2.31" evidence="2"/>
<dbReference type="SUPFAM" id="SSF57850">
    <property type="entry name" value="RING/U-box"/>
    <property type="match status" value="1"/>
</dbReference>
<comment type="caution">
    <text evidence="10">The sequence shown here is derived from an EMBL/GenBank/DDBJ whole genome shotgun (WGS) entry which is preliminary data.</text>
</comment>
<dbReference type="PANTHER" id="PTHR11685">
    <property type="entry name" value="RBR FAMILY RING FINGER AND IBR DOMAIN-CONTAINING"/>
    <property type="match status" value="1"/>
</dbReference>
<keyword evidence="8" id="KW-0862">Zinc</keyword>
<dbReference type="GO" id="GO:0061630">
    <property type="term" value="F:ubiquitin protein ligase activity"/>
    <property type="evidence" value="ECO:0007669"/>
    <property type="project" value="UniProtKB-EC"/>
</dbReference>
<evidence type="ECO:0000256" key="3">
    <source>
        <dbReference type="ARBA" id="ARBA00022679"/>
    </source>
</evidence>
<reference evidence="10" key="2">
    <citation type="submission" date="2023-05" db="EMBL/GenBank/DDBJ databases">
        <authorList>
            <consortium name="Lawrence Berkeley National Laboratory"/>
            <person name="Steindorff A."/>
            <person name="Hensen N."/>
            <person name="Bonometti L."/>
            <person name="Westerberg I."/>
            <person name="Brannstrom I.O."/>
            <person name="Guillou S."/>
            <person name="Cros-Aarteil S."/>
            <person name="Calhoun S."/>
            <person name="Haridas S."/>
            <person name="Kuo A."/>
            <person name="Mondo S."/>
            <person name="Pangilinan J."/>
            <person name="Riley R."/>
            <person name="Labutti K."/>
            <person name="Andreopoulos B."/>
            <person name="Lipzen A."/>
            <person name="Chen C."/>
            <person name="Yanf M."/>
            <person name="Daum C."/>
            <person name="Ng V."/>
            <person name="Clum A."/>
            <person name="Ohm R."/>
            <person name="Martin F."/>
            <person name="Silar P."/>
            <person name="Natvig D."/>
            <person name="Lalanne C."/>
            <person name="Gautier V."/>
            <person name="Ament-Velasquez S.L."/>
            <person name="Kruys A."/>
            <person name="Hutchinson M.I."/>
            <person name="Powell A.J."/>
            <person name="Barry K."/>
            <person name="Miller A.N."/>
            <person name="Grigoriev I.V."/>
            <person name="Debuchy R."/>
            <person name="Gladieux P."/>
            <person name="Thoren M.H."/>
            <person name="Johannesson H."/>
        </authorList>
    </citation>
    <scope>NUCLEOTIDE SEQUENCE</scope>
    <source>
        <strain evidence="10">CBS 532.94</strain>
    </source>
</reference>
<keyword evidence="11" id="KW-1185">Reference proteome</keyword>
<dbReference type="PROSITE" id="PS51873">
    <property type="entry name" value="TRIAD"/>
    <property type="match status" value="1"/>
</dbReference>
<keyword evidence="5" id="KW-0677">Repeat</keyword>
<keyword evidence="7" id="KW-0833">Ubl conjugation pathway</keyword>
<dbReference type="Pfam" id="PF01485">
    <property type="entry name" value="IBR"/>
    <property type="match status" value="1"/>
</dbReference>
<evidence type="ECO:0000259" key="9">
    <source>
        <dbReference type="PROSITE" id="PS51873"/>
    </source>
</evidence>
<dbReference type="AlphaFoldDB" id="A0AAN7C1Z4"/>
<evidence type="ECO:0000256" key="8">
    <source>
        <dbReference type="ARBA" id="ARBA00022833"/>
    </source>
</evidence>
<evidence type="ECO:0000256" key="2">
    <source>
        <dbReference type="ARBA" id="ARBA00012251"/>
    </source>
</evidence>
<sequence>MNRHFHGVDDETLSLIIQLQIEDFDEVARTTQPKGKGRPGDQDVRADFLTAIEAYRDDLEKTAQVLADEAMCKSITRAVETDAELVAAAVSEEEQTIRDRALAFRLSGRTQSVSRSIARSPDSSDNQLLTDAKVFRRSRPLPLQPERRACVACTEQYEYCDVCLRALFTSSLVDETLFPPKCCKQPIPLGSCATLLTSDIIAEYGPKEAEFRTPAAQRTYCRACSTFVPPEYVKGDVAYCGQPGCSAQTCTFCKAASHEATDCPQDPTRQDVLRLAAAEGWQHCFGCKRIVELDAGCYHITCRCGAQFCYVCGEAWKRCQCPQWDERRLLRRAEANRAAMVEQERAHLRENHDCDHRSWRFVQGEHECELCHDTLKAFIWYCCQCHLAACSRCRRNRL</sequence>
<evidence type="ECO:0000313" key="10">
    <source>
        <dbReference type="EMBL" id="KAK4233576.1"/>
    </source>
</evidence>
<reference evidence="10" key="1">
    <citation type="journal article" date="2023" name="Mol. Phylogenet. Evol.">
        <title>Genome-scale phylogeny and comparative genomics of the fungal order Sordariales.</title>
        <authorList>
            <person name="Hensen N."/>
            <person name="Bonometti L."/>
            <person name="Westerberg I."/>
            <person name="Brannstrom I.O."/>
            <person name="Guillou S."/>
            <person name="Cros-Aarteil S."/>
            <person name="Calhoun S."/>
            <person name="Haridas S."/>
            <person name="Kuo A."/>
            <person name="Mondo S."/>
            <person name="Pangilinan J."/>
            <person name="Riley R."/>
            <person name="LaButti K."/>
            <person name="Andreopoulos B."/>
            <person name="Lipzen A."/>
            <person name="Chen C."/>
            <person name="Yan M."/>
            <person name="Daum C."/>
            <person name="Ng V."/>
            <person name="Clum A."/>
            <person name="Steindorff A."/>
            <person name="Ohm R.A."/>
            <person name="Martin F."/>
            <person name="Silar P."/>
            <person name="Natvig D.O."/>
            <person name="Lalanne C."/>
            <person name="Gautier V."/>
            <person name="Ament-Velasquez S.L."/>
            <person name="Kruys A."/>
            <person name="Hutchinson M.I."/>
            <person name="Powell A.J."/>
            <person name="Barry K."/>
            <person name="Miller A.N."/>
            <person name="Grigoriev I.V."/>
            <person name="Debuchy R."/>
            <person name="Gladieux P."/>
            <person name="Hiltunen Thoren M."/>
            <person name="Johannesson H."/>
        </authorList>
    </citation>
    <scope>NUCLEOTIDE SEQUENCE</scope>
    <source>
        <strain evidence="10">CBS 532.94</strain>
    </source>
</reference>
<dbReference type="Proteomes" id="UP001303760">
    <property type="component" value="Unassembled WGS sequence"/>
</dbReference>
<name>A0AAN7C1Z4_9PEZI</name>
<keyword evidence="4" id="KW-0479">Metal-binding</keyword>
<evidence type="ECO:0000256" key="7">
    <source>
        <dbReference type="ARBA" id="ARBA00022786"/>
    </source>
</evidence>
<organism evidence="10 11">
    <name type="scientific">Achaetomium macrosporum</name>
    <dbReference type="NCBI Taxonomy" id="79813"/>
    <lineage>
        <taxon>Eukaryota</taxon>
        <taxon>Fungi</taxon>
        <taxon>Dikarya</taxon>
        <taxon>Ascomycota</taxon>
        <taxon>Pezizomycotina</taxon>
        <taxon>Sordariomycetes</taxon>
        <taxon>Sordariomycetidae</taxon>
        <taxon>Sordariales</taxon>
        <taxon>Chaetomiaceae</taxon>
        <taxon>Achaetomium</taxon>
    </lineage>
</organism>
<dbReference type="InterPro" id="IPR031127">
    <property type="entry name" value="E3_UB_ligase_RBR"/>
</dbReference>
<evidence type="ECO:0000256" key="5">
    <source>
        <dbReference type="ARBA" id="ARBA00022737"/>
    </source>
</evidence>
<evidence type="ECO:0000313" key="11">
    <source>
        <dbReference type="Proteomes" id="UP001303760"/>
    </source>
</evidence>
<keyword evidence="3" id="KW-0808">Transferase</keyword>
<accession>A0AAN7C1Z4</accession>
<dbReference type="EMBL" id="MU860521">
    <property type="protein sequence ID" value="KAK4233576.1"/>
    <property type="molecule type" value="Genomic_DNA"/>
</dbReference>
<evidence type="ECO:0000256" key="4">
    <source>
        <dbReference type="ARBA" id="ARBA00022723"/>
    </source>
</evidence>
<comment type="catalytic activity">
    <reaction evidence="1">
        <text>[E2 ubiquitin-conjugating enzyme]-S-ubiquitinyl-L-cysteine + [acceptor protein]-L-lysine = [E2 ubiquitin-conjugating enzyme]-L-cysteine + [acceptor protein]-N(6)-ubiquitinyl-L-lysine.</text>
        <dbReference type="EC" id="2.3.2.31"/>
    </reaction>
</comment>
<dbReference type="CDD" id="cd22584">
    <property type="entry name" value="Rcat_RBR_unk"/>
    <property type="match status" value="1"/>
</dbReference>
<dbReference type="GO" id="GO:0016567">
    <property type="term" value="P:protein ubiquitination"/>
    <property type="evidence" value="ECO:0007669"/>
    <property type="project" value="InterPro"/>
</dbReference>
<keyword evidence="6" id="KW-0863">Zinc-finger</keyword>
<proteinExistence type="predicted"/>